<evidence type="ECO:0000313" key="1">
    <source>
        <dbReference type="EMBL" id="CAB3791560.1"/>
    </source>
</evidence>
<gene>
    <name evidence="1" type="ORF">LMG28688_03328</name>
</gene>
<protein>
    <submittedName>
        <fullName evidence="1">Uncharacterized protein</fullName>
    </submittedName>
</protein>
<dbReference type="EMBL" id="CADIKL010000015">
    <property type="protein sequence ID" value="CAB3791560.1"/>
    <property type="molecule type" value="Genomic_DNA"/>
</dbReference>
<keyword evidence="2" id="KW-1185">Reference proteome</keyword>
<organism evidence="1 2">
    <name type="scientific">Paraburkholderia caffeinitolerans</name>
    <dbReference type="NCBI Taxonomy" id="1723730"/>
    <lineage>
        <taxon>Bacteria</taxon>
        <taxon>Pseudomonadati</taxon>
        <taxon>Pseudomonadota</taxon>
        <taxon>Betaproteobacteria</taxon>
        <taxon>Burkholderiales</taxon>
        <taxon>Burkholderiaceae</taxon>
        <taxon>Paraburkholderia</taxon>
    </lineage>
</organism>
<evidence type="ECO:0000313" key="2">
    <source>
        <dbReference type="Proteomes" id="UP000494119"/>
    </source>
</evidence>
<dbReference type="Proteomes" id="UP000494119">
    <property type="component" value="Unassembled WGS sequence"/>
</dbReference>
<proteinExistence type="predicted"/>
<sequence>MVELREQLRFVDEALEPGAEGVLVALRAHRDIGAAGHARGERGRDVLLERHVAAQQRVPGEIDDAEAAFADQPDDLELGDARVDRQRLVGGFGRGGC</sequence>
<accession>A0A6J5G3V0</accession>
<dbReference type="AlphaFoldDB" id="A0A6J5G3V0"/>
<reference evidence="1 2" key="1">
    <citation type="submission" date="2020-04" db="EMBL/GenBank/DDBJ databases">
        <authorList>
            <person name="De Canck E."/>
        </authorList>
    </citation>
    <scope>NUCLEOTIDE SEQUENCE [LARGE SCALE GENOMIC DNA]</scope>
    <source>
        <strain evidence="1 2">LMG 28688</strain>
    </source>
</reference>
<name>A0A6J5G3V0_9BURK</name>